<reference evidence="1 2" key="1">
    <citation type="journal article" date="2018" name="Evol. Lett.">
        <title>Horizontal gene cluster transfer increased hallucinogenic mushroom diversity.</title>
        <authorList>
            <person name="Reynolds H.T."/>
            <person name="Vijayakumar V."/>
            <person name="Gluck-Thaler E."/>
            <person name="Korotkin H.B."/>
            <person name="Matheny P.B."/>
            <person name="Slot J.C."/>
        </authorList>
    </citation>
    <scope>NUCLEOTIDE SEQUENCE [LARGE SCALE GENOMIC DNA]</scope>
    <source>
        <strain evidence="1 2">2631</strain>
    </source>
</reference>
<dbReference type="AlphaFoldDB" id="A0A409XW47"/>
<organism evidence="1 2">
    <name type="scientific">Psilocybe cyanescens</name>
    <dbReference type="NCBI Taxonomy" id="93625"/>
    <lineage>
        <taxon>Eukaryota</taxon>
        <taxon>Fungi</taxon>
        <taxon>Dikarya</taxon>
        <taxon>Basidiomycota</taxon>
        <taxon>Agaricomycotina</taxon>
        <taxon>Agaricomycetes</taxon>
        <taxon>Agaricomycetidae</taxon>
        <taxon>Agaricales</taxon>
        <taxon>Agaricineae</taxon>
        <taxon>Strophariaceae</taxon>
        <taxon>Psilocybe</taxon>
    </lineage>
</organism>
<dbReference type="Proteomes" id="UP000283269">
    <property type="component" value="Unassembled WGS sequence"/>
</dbReference>
<proteinExistence type="predicted"/>
<dbReference type="STRING" id="93625.A0A409XW47"/>
<accession>A0A409XW47</accession>
<keyword evidence="2" id="KW-1185">Reference proteome</keyword>
<gene>
    <name evidence="1" type="ORF">CVT25_003760</name>
</gene>
<dbReference type="EMBL" id="NHYD01000170">
    <property type="protein sequence ID" value="PPQ94984.1"/>
    <property type="molecule type" value="Genomic_DNA"/>
</dbReference>
<evidence type="ECO:0000313" key="1">
    <source>
        <dbReference type="EMBL" id="PPQ94984.1"/>
    </source>
</evidence>
<name>A0A409XW47_PSICY</name>
<protein>
    <submittedName>
        <fullName evidence="1">Uncharacterized protein</fullName>
    </submittedName>
</protein>
<evidence type="ECO:0000313" key="2">
    <source>
        <dbReference type="Proteomes" id="UP000283269"/>
    </source>
</evidence>
<dbReference type="InParanoid" id="A0A409XW47"/>
<dbReference type="OrthoDB" id="2130750at2759"/>
<comment type="caution">
    <text evidence="1">The sequence shown here is derived from an EMBL/GenBank/DDBJ whole genome shotgun (WGS) entry which is preliminary data.</text>
</comment>
<sequence length="173" mass="19760">MNAYARYLYTGKDCGKGFEFLFDSSDVRERSPGGLISRSVGADSLSSDNPEFLHIEKLRKDFVLMWCLRLYLDVRIALTSNFGGHAYENMPAIFSSRVPIFPNRARGFEAEECVEWVMAAVLRGVREPWAPALYQGRMLFSCFLLRPHPTDPMVPVTSHVHMQVEQARIKLLK</sequence>